<evidence type="ECO:0000256" key="4">
    <source>
        <dbReference type="ARBA" id="ARBA00022692"/>
    </source>
</evidence>
<reference evidence="11 12" key="1">
    <citation type="journal article" date="2018" name="New Phytol.">
        <title>Phylogenomics of Endogonaceae and evolution of mycorrhizas within Mucoromycota.</title>
        <authorList>
            <person name="Chang Y."/>
            <person name="Desiro A."/>
            <person name="Na H."/>
            <person name="Sandor L."/>
            <person name="Lipzen A."/>
            <person name="Clum A."/>
            <person name="Barry K."/>
            <person name="Grigoriev I.V."/>
            <person name="Martin F.M."/>
            <person name="Stajich J.E."/>
            <person name="Smith M.E."/>
            <person name="Bonito G."/>
            <person name="Spatafora J.W."/>
        </authorList>
    </citation>
    <scope>NUCLEOTIDE SEQUENCE [LARGE SCALE GENOMIC DNA]</scope>
    <source>
        <strain evidence="11 12">GMNB39</strain>
    </source>
</reference>
<dbReference type="GO" id="GO:0005975">
    <property type="term" value="P:carbohydrate metabolic process"/>
    <property type="evidence" value="ECO:0007669"/>
    <property type="project" value="UniProtKB-ARBA"/>
</dbReference>
<keyword evidence="4 9" id="KW-0812">Transmembrane</keyword>
<dbReference type="AlphaFoldDB" id="A0A433BFZ2"/>
<sequence>MQEWCVLKVRQSHRCPVILGCTMVAPKLSQRLDPFHLFLAATVFVIFLAASLRYFTGMPRQKPRTLTNTNLRLTHHLHLCTDAPDRNRCRSLLNDGWWIDSKFKNWQPTGCTMQTYNSDAVVKCLGNTHVLYIGDSVIRQQLFGMAEKVDANIVTKGEKHSDRVFTSSSITFEFWWDPFLNASHTIDILNGVAKFRPSLLVLGTGLWYLNYLEGSDGLAAWKSIIDRTVHQISNPTIAADIAATIVLAPVETPKYTLLNSTRRSRLSPSNIEAMNDYLFRYKDEVFIPFAWNRMVEQSPSLTDDGLHFADIIATKQADILLNFKCNDQLPKQAPMGTTCCYTYPQTRWYQNAVFLFFLAWVPLGMYFRSTDDNLSVSAKRFVNRIFPSEPVLVALFTFGLGILYMFYSDRTQIFAKAQKQFNPWEFGPMMLLALIIGLATLKHPKKDPITSDGGFLNREQTDEWKGWMQLVILIYHYWGASSISGIYNPVRILVAAYLFQSGYGHFFFFYKKGDFGVARIVSVLVRLNLLTVALEYATGNDYLSYYFTPLVSFWFLVIWVTMYVANKYNKTKWVLCLKLVVACAITTWLIHYPGVLERVFSTLEIVANVHWNAKEWRFRLALDAYIVYVGMIVAYIYIRLQDLKIGDRTNWPSIKRHSILGAIVVMVWYFWFELTRQDKFVYNAYHPFISWLPIVAFTFLRNATPNIRNTTSRFFVFFGSCSLETFIGQFHMWLAGDTKGLLVLVTPAGWATGLGWWANFVVSSAVFVWVCWGLAWSTAVICDWICGTGGKKRGAVAPAPSALTNGMTHPHSNKHAPGNSEQMIPLVSGAEFSAAVPHLHHPHEIVSDAGGNGAATAVEIVSPRSGKGEVGGDGEGEGGEEVPKEAGSFVERAWADQRVKAVVSVVGLVFEEKGCEVLCDVGRFVREHPLFQSIVVDNIMTIEDIFVRTIFGDTMTNLFVRLPSQQSAFPINTIPLLVVYHPTTHPFATFPVPKPSSSPPSSGRASA</sequence>
<evidence type="ECO:0000256" key="7">
    <source>
        <dbReference type="ARBA" id="ARBA00023180"/>
    </source>
</evidence>
<dbReference type="GO" id="GO:0016740">
    <property type="term" value="F:transferase activity"/>
    <property type="evidence" value="ECO:0007669"/>
    <property type="project" value="UniProtKB-KW"/>
</dbReference>
<evidence type="ECO:0000313" key="12">
    <source>
        <dbReference type="Proteomes" id="UP000268093"/>
    </source>
</evidence>
<evidence type="ECO:0000259" key="10">
    <source>
        <dbReference type="Pfam" id="PF07779"/>
    </source>
</evidence>
<protein>
    <submittedName>
        <fullName evidence="11">10 TM acyl transferase domain found in Cas1p-domain-containing protein</fullName>
    </submittedName>
</protein>
<keyword evidence="7" id="KW-0325">Glycoprotein</keyword>
<feature type="transmembrane region" description="Helical" evidence="9">
    <location>
        <begin position="348"/>
        <end position="367"/>
    </location>
</feature>
<comment type="similarity">
    <text evidence="2">Belongs to the PC-esterase family. CASD1 subfamily.</text>
</comment>
<evidence type="ECO:0000256" key="3">
    <source>
        <dbReference type="ARBA" id="ARBA00022679"/>
    </source>
</evidence>
<evidence type="ECO:0000256" key="2">
    <source>
        <dbReference type="ARBA" id="ARBA00010666"/>
    </source>
</evidence>
<feature type="transmembrane region" description="Helical" evidence="9">
    <location>
        <begin position="543"/>
        <end position="564"/>
    </location>
</feature>
<feature type="transmembrane region" description="Helical" evidence="9">
    <location>
        <begin position="388"/>
        <end position="406"/>
    </location>
</feature>
<feature type="domain" description="Cas1p 10 TM acyl transferase" evidence="10">
    <location>
        <begin position="334"/>
        <end position="789"/>
    </location>
</feature>
<accession>A0A433BFZ2</accession>
<feature type="transmembrane region" description="Helical" evidence="9">
    <location>
        <begin position="657"/>
        <end position="672"/>
    </location>
</feature>
<keyword evidence="3 11" id="KW-0808">Transferase</keyword>
<evidence type="ECO:0000313" key="11">
    <source>
        <dbReference type="EMBL" id="RUP25193.1"/>
    </source>
</evidence>
<dbReference type="PANTHER" id="PTHR13533:SF1">
    <property type="entry name" value="N-ACETYLNEURAMINATE 9-O-ACETYLTRANSFERASE"/>
    <property type="match status" value="1"/>
</dbReference>
<dbReference type="PANTHER" id="PTHR13533">
    <property type="entry name" value="N-ACETYLNEURAMINATE 9-O-ACETYLTRANSFERASE"/>
    <property type="match status" value="1"/>
</dbReference>
<feature type="transmembrane region" description="Helical" evidence="9">
    <location>
        <begin position="517"/>
        <end position="537"/>
    </location>
</feature>
<dbReference type="Proteomes" id="UP000268093">
    <property type="component" value="Unassembled WGS sequence"/>
</dbReference>
<organism evidence="11 12">
    <name type="scientific">Jimgerdemannia flammicorona</name>
    <dbReference type="NCBI Taxonomy" id="994334"/>
    <lineage>
        <taxon>Eukaryota</taxon>
        <taxon>Fungi</taxon>
        <taxon>Fungi incertae sedis</taxon>
        <taxon>Mucoromycota</taxon>
        <taxon>Mucoromycotina</taxon>
        <taxon>Endogonomycetes</taxon>
        <taxon>Endogonales</taxon>
        <taxon>Endogonaceae</taxon>
        <taxon>Jimgerdemannia</taxon>
    </lineage>
</organism>
<comment type="subcellular location">
    <subcellularLocation>
        <location evidence="1">Membrane</location>
        <topology evidence="1">Multi-pass membrane protein</topology>
    </subcellularLocation>
</comment>
<feature type="region of interest" description="Disordered" evidence="8">
    <location>
        <begin position="862"/>
        <end position="885"/>
    </location>
</feature>
<feature type="transmembrane region" description="Helical" evidence="9">
    <location>
        <begin position="714"/>
        <end position="734"/>
    </location>
</feature>
<dbReference type="InterPro" id="IPR012419">
    <property type="entry name" value="Cas1_AcylTrans_dom"/>
</dbReference>
<proteinExistence type="inferred from homology"/>
<feature type="transmembrane region" description="Helical" evidence="9">
    <location>
        <begin position="426"/>
        <end position="443"/>
    </location>
</feature>
<name>A0A433BFZ2_9FUNG</name>
<dbReference type="Pfam" id="PF07779">
    <property type="entry name" value="Cas1_AcylT"/>
    <property type="match status" value="1"/>
</dbReference>
<feature type="transmembrane region" description="Helical" evidence="9">
    <location>
        <begin position="684"/>
        <end position="702"/>
    </location>
</feature>
<gene>
    <name evidence="11" type="ORF">BC936DRAFT_138855</name>
</gene>
<evidence type="ECO:0000256" key="5">
    <source>
        <dbReference type="ARBA" id="ARBA00022989"/>
    </source>
</evidence>
<evidence type="ECO:0000256" key="8">
    <source>
        <dbReference type="SAM" id="MobiDB-lite"/>
    </source>
</evidence>
<keyword evidence="12" id="KW-1185">Reference proteome</keyword>
<feature type="transmembrane region" description="Helical" evidence="9">
    <location>
        <begin position="754"/>
        <end position="775"/>
    </location>
</feature>
<feature type="transmembrane region" description="Helical" evidence="9">
    <location>
        <begin position="35"/>
        <end position="55"/>
    </location>
</feature>
<dbReference type="GO" id="GO:0016020">
    <property type="term" value="C:membrane"/>
    <property type="evidence" value="ECO:0007669"/>
    <property type="project" value="UniProtKB-SubCell"/>
</dbReference>
<dbReference type="GO" id="GO:0005794">
    <property type="term" value="C:Golgi apparatus"/>
    <property type="evidence" value="ECO:0007669"/>
    <property type="project" value="UniProtKB-ARBA"/>
</dbReference>
<feature type="transmembrane region" description="Helical" evidence="9">
    <location>
        <begin position="616"/>
        <end position="637"/>
    </location>
</feature>
<comment type="caution">
    <text evidence="11">The sequence shown here is derived from an EMBL/GenBank/DDBJ whole genome shotgun (WGS) entry which is preliminary data.</text>
</comment>
<feature type="non-terminal residue" evidence="11">
    <location>
        <position position="1007"/>
    </location>
</feature>
<dbReference type="OrthoDB" id="1932925at2759"/>
<evidence type="ECO:0000256" key="6">
    <source>
        <dbReference type="ARBA" id="ARBA00023136"/>
    </source>
</evidence>
<evidence type="ECO:0000256" key="1">
    <source>
        <dbReference type="ARBA" id="ARBA00004141"/>
    </source>
</evidence>
<dbReference type="EMBL" id="RBNI01013849">
    <property type="protein sequence ID" value="RUP25193.1"/>
    <property type="molecule type" value="Genomic_DNA"/>
</dbReference>
<evidence type="ECO:0000256" key="9">
    <source>
        <dbReference type="SAM" id="Phobius"/>
    </source>
</evidence>
<keyword evidence="5 9" id="KW-1133">Transmembrane helix</keyword>
<keyword evidence="6 9" id="KW-0472">Membrane</keyword>
<feature type="transmembrane region" description="Helical" evidence="9">
    <location>
        <begin position="576"/>
        <end position="596"/>
    </location>
</feature>